<protein>
    <recommendedName>
        <fullName evidence="5">Glycoside hydrolase family 76 protein</fullName>
    </recommendedName>
</protein>
<proteinExistence type="predicted"/>
<gene>
    <name evidence="3" type="ORF">WG66_2593</name>
</gene>
<evidence type="ECO:0008006" key="5">
    <source>
        <dbReference type="Google" id="ProtNLM"/>
    </source>
</evidence>
<evidence type="ECO:0000256" key="1">
    <source>
        <dbReference type="SAM" id="MobiDB-lite"/>
    </source>
</evidence>
<feature type="compositionally biased region" description="Basic and acidic residues" evidence="1">
    <location>
        <begin position="444"/>
        <end position="459"/>
    </location>
</feature>
<feature type="compositionally biased region" description="Polar residues" evidence="1">
    <location>
        <begin position="429"/>
        <end position="440"/>
    </location>
</feature>
<feature type="transmembrane region" description="Helical" evidence="2">
    <location>
        <begin position="335"/>
        <end position="359"/>
    </location>
</feature>
<keyword evidence="2" id="KW-0812">Transmembrane</keyword>
<dbReference type="Proteomes" id="UP000054988">
    <property type="component" value="Unassembled WGS sequence"/>
</dbReference>
<organism evidence="3 4">
    <name type="scientific">Moniliophthora roreri</name>
    <name type="common">Frosty pod rot fungus</name>
    <name type="synonym">Monilia roreri</name>
    <dbReference type="NCBI Taxonomy" id="221103"/>
    <lineage>
        <taxon>Eukaryota</taxon>
        <taxon>Fungi</taxon>
        <taxon>Dikarya</taxon>
        <taxon>Basidiomycota</taxon>
        <taxon>Agaricomycotina</taxon>
        <taxon>Agaricomycetes</taxon>
        <taxon>Agaricomycetidae</taxon>
        <taxon>Agaricales</taxon>
        <taxon>Marasmiineae</taxon>
        <taxon>Marasmiaceae</taxon>
        <taxon>Moniliophthora</taxon>
    </lineage>
</organism>
<evidence type="ECO:0000313" key="3">
    <source>
        <dbReference type="EMBL" id="KTB44830.1"/>
    </source>
</evidence>
<keyword evidence="2" id="KW-0472">Membrane</keyword>
<reference evidence="3 4" key="1">
    <citation type="submission" date="2015-12" db="EMBL/GenBank/DDBJ databases">
        <title>Draft genome sequence of Moniliophthora roreri, the causal agent of frosty pod rot of cacao.</title>
        <authorList>
            <person name="Aime M.C."/>
            <person name="Diaz-Valderrama J.R."/>
            <person name="Kijpornyongpan T."/>
            <person name="Phillips-Mora W."/>
        </authorList>
    </citation>
    <scope>NUCLEOTIDE SEQUENCE [LARGE SCALE GENOMIC DNA]</scope>
    <source>
        <strain evidence="3 4">MCA 2952</strain>
    </source>
</reference>
<feature type="region of interest" description="Disordered" evidence="1">
    <location>
        <begin position="429"/>
        <end position="478"/>
    </location>
</feature>
<dbReference type="AlphaFoldDB" id="A0A0W0G8E5"/>
<evidence type="ECO:0000313" key="4">
    <source>
        <dbReference type="Proteomes" id="UP000054988"/>
    </source>
</evidence>
<name>A0A0W0G8E5_MONRR</name>
<keyword evidence="2" id="KW-1133">Transmembrane helix</keyword>
<comment type="caution">
    <text evidence="3">The sequence shown here is derived from an EMBL/GenBank/DDBJ whole genome shotgun (WGS) entry which is preliminary data.</text>
</comment>
<dbReference type="EMBL" id="LATX01000838">
    <property type="protein sequence ID" value="KTB44830.1"/>
    <property type="molecule type" value="Genomic_DNA"/>
</dbReference>
<accession>A0A0W0G8E5</accession>
<evidence type="ECO:0000256" key="2">
    <source>
        <dbReference type="SAM" id="Phobius"/>
    </source>
</evidence>
<sequence length="478" mass="51768">MAAKALDAVISLLDANLTLTWTGPGCQEILTQTAALFTQLAVFDGLSNQMRDASNFTNVIYPLSFGIAAFYAHKAYGERLFLTNAHSWKLANNQVLVSTISAKPTTNKVVPEFKDDSLKPGALFDGYLSKQNPDEPSCDGYTNGLWLKLSALLYELTSDRMLWEAAEASATFIKKHMIRGRVLYVRWPQNCTNELVGSPDSDGSNSSLFIEGLAIQSSKWKNVSDSKEQLIREGVEFNTRQGQIKDDGTVDNELDTIPGKSIYSLFSVYQYLPSSSDMKLYLEGPPPAPAVYNQLSACYMLVAGIGLPEVSSTDVTSSSLPGMPSHIERNAKVPVGGIAGGAVGGVALVAIITGTCIVCMRRKRQTQAFASAPFTLQVQDTHPVSYDETAPTHWHVKSRVTDRRNGNEAMASGNGLNAISSSAQPALTLAQQGEPAQSESDIGEPERHVDSGWRPHGRVEGLPPAYLDATRSIRSSSR</sequence>